<proteinExistence type="predicted"/>
<organism evidence="1 2">
    <name type="scientific">Roseovarius pacificus</name>
    <dbReference type="NCBI Taxonomy" id="337701"/>
    <lineage>
        <taxon>Bacteria</taxon>
        <taxon>Pseudomonadati</taxon>
        <taxon>Pseudomonadota</taxon>
        <taxon>Alphaproteobacteria</taxon>
        <taxon>Rhodobacterales</taxon>
        <taxon>Roseobacteraceae</taxon>
        <taxon>Roseovarius</taxon>
    </lineage>
</organism>
<dbReference type="OrthoDB" id="7658488at2"/>
<dbReference type="AlphaFoldDB" id="A0A1M7FLN3"/>
<dbReference type="RefSeq" id="WP_073035513.1">
    <property type="nucleotide sequence ID" value="NZ_BMLR01000010.1"/>
</dbReference>
<keyword evidence="2" id="KW-1185">Reference proteome</keyword>
<evidence type="ECO:0000313" key="1">
    <source>
        <dbReference type="EMBL" id="SHM04885.1"/>
    </source>
</evidence>
<dbReference type="Proteomes" id="UP000183974">
    <property type="component" value="Unassembled WGS sequence"/>
</dbReference>
<protein>
    <submittedName>
        <fullName evidence="1">Uncharacterized protein</fullName>
    </submittedName>
</protein>
<evidence type="ECO:0000313" key="2">
    <source>
        <dbReference type="Proteomes" id="UP000183974"/>
    </source>
</evidence>
<dbReference type="STRING" id="337701.SAMN05444398_10939"/>
<reference evidence="1 2" key="1">
    <citation type="submission" date="2016-11" db="EMBL/GenBank/DDBJ databases">
        <authorList>
            <person name="Jaros S."/>
            <person name="Januszkiewicz K."/>
            <person name="Wedrychowicz H."/>
        </authorList>
    </citation>
    <scope>NUCLEOTIDE SEQUENCE [LARGE SCALE GENOMIC DNA]</scope>
    <source>
        <strain evidence="1 2">DSM 29589</strain>
    </source>
</reference>
<gene>
    <name evidence="1" type="ORF">SAMN05444398_10939</name>
</gene>
<dbReference type="EMBL" id="FRBR01000009">
    <property type="protein sequence ID" value="SHM04885.1"/>
    <property type="molecule type" value="Genomic_DNA"/>
</dbReference>
<name>A0A1M7FLN3_9RHOB</name>
<sequence>MTTYLPPDVQAGLDEARKRAVRQSRRLRVRVHAGEDAYPVLRAWEGGFAMEADKAGHLRGLVDLYDGSRHLSHCLIVASEEEGGEIRFELKRVTPASDEAPVDFERDPQAPVALIGRD</sequence>
<accession>A0A1M7FLN3</accession>